<evidence type="ECO:0000256" key="5">
    <source>
        <dbReference type="SAM" id="Phobius"/>
    </source>
</evidence>
<dbReference type="InterPro" id="IPR009056">
    <property type="entry name" value="Cyt_c-like_dom"/>
</dbReference>
<dbReference type="STRING" id="1325564.NSJP_0272"/>
<dbReference type="AlphaFoldDB" id="A0A1W1I0D4"/>
<feature type="transmembrane region" description="Helical" evidence="5">
    <location>
        <begin position="6"/>
        <end position="24"/>
    </location>
</feature>
<feature type="domain" description="Cytochrome c" evidence="6">
    <location>
        <begin position="33"/>
        <end position="155"/>
    </location>
</feature>
<evidence type="ECO:0000259" key="6">
    <source>
        <dbReference type="PROSITE" id="PS51007"/>
    </source>
</evidence>
<organism evidence="7 8">
    <name type="scientific">Nitrospira japonica</name>
    <dbReference type="NCBI Taxonomy" id="1325564"/>
    <lineage>
        <taxon>Bacteria</taxon>
        <taxon>Pseudomonadati</taxon>
        <taxon>Nitrospirota</taxon>
        <taxon>Nitrospiria</taxon>
        <taxon>Nitrospirales</taxon>
        <taxon>Nitrospiraceae</taxon>
        <taxon>Nitrospira</taxon>
    </lineage>
</organism>
<evidence type="ECO:0000256" key="4">
    <source>
        <dbReference type="PROSITE-ProRule" id="PRU00433"/>
    </source>
</evidence>
<reference evidence="7 8" key="1">
    <citation type="submission" date="2017-03" db="EMBL/GenBank/DDBJ databases">
        <authorList>
            <person name="Afonso C.L."/>
            <person name="Miller P.J."/>
            <person name="Scott M.A."/>
            <person name="Spackman E."/>
            <person name="Goraichik I."/>
            <person name="Dimitrov K.M."/>
            <person name="Suarez D.L."/>
            <person name="Swayne D.E."/>
        </authorList>
    </citation>
    <scope>NUCLEOTIDE SEQUENCE [LARGE SCALE GENOMIC DNA]</scope>
    <source>
        <strain evidence="7">Genome sequencing of Nitrospira japonica strain NJ11</strain>
    </source>
</reference>
<dbReference type="SUPFAM" id="SSF46626">
    <property type="entry name" value="Cytochrome c"/>
    <property type="match status" value="1"/>
</dbReference>
<dbReference type="GO" id="GO:0009055">
    <property type="term" value="F:electron transfer activity"/>
    <property type="evidence" value="ECO:0007669"/>
    <property type="project" value="InterPro"/>
</dbReference>
<evidence type="ECO:0000256" key="3">
    <source>
        <dbReference type="ARBA" id="ARBA00023004"/>
    </source>
</evidence>
<gene>
    <name evidence="7" type="ORF">NSJP_0272</name>
</gene>
<evidence type="ECO:0000256" key="1">
    <source>
        <dbReference type="ARBA" id="ARBA00022617"/>
    </source>
</evidence>
<keyword evidence="1 4" id="KW-0349">Heme</keyword>
<proteinExistence type="predicted"/>
<keyword evidence="5" id="KW-1133">Transmembrane helix</keyword>
<keyword evidence="8" id="KW-1185">Reference proteome</keyword>
<sequence length="163" mass="16794">MSDRTVSALIVAVIGLGLIWTLFVRAPLPAPSTSGDSGQAALSPGTVPLVTGEEPVEVILTRAGCPVCHTIPGVTGANGKVGPPLILGRTGEARLKDPSYHGSATTIAEYIAESIMDPGAFVVSGYPSATMPTWYGTKLSALALEKIVSYLERQTEESGVSGK</sequence>
<name>A0A1W1I0D4_9BACT</name>
<evidence type="ECO:0000313" key="8">
    <source>
        <dbReference type="Proteomes" id="UP000192042"/>
    </source>
</evidence>
<dbReference type="PROSITE" id="PS51007">
    <property type="entry name" value="CYTC"/>
    <property type="match status" value="1"/>
</dbReference>
<keyword evidence="5" id="KW-0472">Membrane</keyword>
<accession>A0A1W1I0D4</accession>
<dbReference type="OrthoDB" id="9794982at2"/>
<keyword evidence="5" id="KW-0812">Transmembrane</keyword>
<evidence type="ECO:0000313" key="7">
    <source>
        <dbReference type="EMBL" id="SLM46444.1"/>
    </source>
</evidence>
<keyword evidence="3 4" id="KW-0408">Iron</keyword>
<dbReference type="KEGG" id="nja:NSJP_0272"/>
<dbReference type="GO" id="GO:0046872">
    <property type="term" value="F:metal ion binding"/>
    <property type="evidence" value="ECO:0007669"/>
    <property type="project" value="UniProtKB-KW"/>
</dbReference>
<protein>
    <recommendedName>
        <fullName evidence="6">Cytochrome c domain-containing protein</fullName>
    </recommendedName>
</protein>
<dbReference type="EMBL" id="LT828648">
    <property type="protein sequence ID" value="SLM46444.1"/>
    <property type="molecule type" value="Genomic_DNA"/>
</dbReference>
<keyword evidence="2 4" id="KW-0479">Metal-binding</keyword>
<dbReference type="InterPro" id="IPR036909">
    <property type="entry name" value="Cyt_c-like_dom_sf"/>
</dbReference>
<evidence type="ECO:0000256" key="2">
    <source>
        <dbReference type="ARBA" id="ARBA00022723"/>
    </source>
</evidence>
<dbReference type="RefSeq" id="WP_080885133.1">
    <property type="nucleotide sequence ID" value="NZ_LT828648.1"/>
</dbReference>
<dbReference type="Proteomes" id="UP000192042">
    <property type="component" value="Chromosome I"/>
</dbReference>
<dbReference type="Gene3D" id="1.10.760.10">
    <property type="entry name" value="Cytochrome c-like domain"/>
    <property type="match status" value="1"/>
</dbReference>
<dbReference type="GO" id="GO:0020037">
    <property type="term" value="F:heme binding"/>
    <property type="evidence" value="ECO:0007669"/>
    <property type="project" value="InterPro"/>
</dbReference>